<keyword evidence="1" id="KW-0560">Oxidoreductase</keyword>
<dbReference type="PANTHER" id="PTHR42949">
    <property type="entry name" value="ANAEROBIC GLYCEROL-3-PHOSPHATE DEHYDROGENASE SUBUNIT B"/>
    <property type="match status" value="1"/>
</dbReference>
<dbReference type="PANTHER" id="PTHR42949:SF3">
    <property type="entry name" value="ANAEROBIC GLYCEROL-3-PHOSPHATE DEHYDROGENASE SUBUNIT B"/>
    <property type="match status" value="1"/>
</dbReference>
<dbReference type="InterPro" id="IPR036188">
    <property type="entry name" value="FAD/NAD-bd_sf"/>
</dbReference>
<proteinExistence type="predicted"/>
<name>A0ABT0WH98_9BACI</name>
<dbReference type="InterPro" id="IPR051691">
    <property type="entry name" value="Metab_Enz_Cyan_OpOx_G3PDH"/>
</dbReference>
<organism evidence="3 4">
    <name type="scientific">Neobacillus pocheonensis</name>
    <dbReference type="NCBI Taxonomy" id="363869"/>
    <lineage>
        <taxon>Bacteria</taxon>
        <taxon>Bacillati</taxon>
        <taxon>Bacillota</taxon>
        <taxon>Bacilli</taxon>
        <taxon>Bacillales</taxon>
        <taxon>Bacillaceae</taxon>
        <taxon>Neobacillus</taxon>
    </lineage>
</organism>
<sequence>METGWKVHISDLIRHEPGMEIQADCVLLATGAVEKPIPIPGWTMPGVISIGAAQVMTNVYQVLPGKKVIVAGIDILSLSIARSMKLAGADLVGIYMLPHSPFSNYASPLLHLETLNEMTDFAPSKMIRLAGKLLKSKTGRKIAAQYYPPKGMRMWGIPIHLRHTILTINGNQEVNSATISKIDVNGNPIGEQKVIQADTVCIAGGLTPLYELAATVGCKFVTLEGLSGTVPLHNKVLQTTVPNLFVAGNITGIEGAKVAMAQGTLAGKSICKKLKIGNLKDADMEEAISFVEHSRKLSDIQFHPKVSEAREHIEDLWSKWAHFSNKDCRFL</sequence>
<comment type="caution">
    <text evidence="3">The sequence shown here is derived from an EMBL/GenBank/DDBJ whole genome shotgun (WGS) entry which is preliminary data.</text>
</comment>
<protein>
    <submittedName>
        <fullName evidence="3">NAD(P)/FAD-dependent oxidoreductase</fullName>
    </submittedName>
</protein>
<accession>A0ABT0WH98</accession>
<evidence type="ECO:0000313" key="4">
    <source>
        <dbReference type="Proteomes" id="UP001523262"/>
    </source>
</evidence>
<feature type="domain" description="FAD/NAD(P)-binding" evidence="2">
    <location>
        <begin position="16"/>
        <end position="263"/>
    </location>
</feature>
<dbReference type="Gene3D" id="3.50.50.60">
    <property type="entry name" value="FAD/NAD(P)-binding domain"/>
    <property type="match status" value="3"/>
</dbReference>
<dbReference type="PRINTS" id="PR00368">
    <property type="entry name" value="FADPNR"/>
</dbReference>
<dbReference type="EMBL" id="JAMQCR010000002">
    <property type="protein sequence ID" value="MCM2535400.1"/>
    <property type="molecule type" value="Genomic_DNA"/>
</dbReference>
<dbReference type="Proteomes" id="UP001523262">
    <property type="component" value="Unassembled WGS sequence"/>
</dbReference>
<reference evidence="3 4" key="1">
    <citation type="submission" date="2022-06" db="EMBL/GenBank/DDBJ databases">
        <authorList>
            <person name="Jeon C.O."/>
        </authorList>
    </citation>
    <scope>NUCLEOTIDE SEQUENCE [LARGE SCALE GENOMIC DNA]</scope>
    <source>
        <strain evidence="3 4">KCTC 13943</strain>
    </source>
</reference>
<dbReference type="Pfam" id="PF07992">
    <property type="entry name" value="Pyr_redox_2"/>
    <property type="match status" value="1"/>
</dbReference>
<gene>
    <name evidence="3" type="ORF">NDK43_27495</name>
</gene>
<dbReference type="SUPFAM" id="SSF51905">
    <property type="entry name" value="FAD/NAD(P)-binding domain"/>
    <property type="match status" value="1"/>
</dbReference>
<keyword evidence="4" id="KW-1185">Reference proteome</keyword>
<evidence type="ECO:0000313" key="3">
    <source>
        <dbReference type="EMBL" id="MCM2535400.1"/>
    </source>
</evidence>
<dbReference type="InterPro" id="IPR023753">
    <property type="entry name" value="FAD/NAD-binding_dom"/>
</dbReference>
<evidence type="ECO:0000256" key="1">
    <source>
        <dbReference type="ARBA" id="ARBA00023002"/>
    </source>
</evidence>
<evidence type="ECO:0000259" key="2">
    <source>
        <dbReference type="Pfam" id="PF07992"/>
    </source>
</evidence>